<dbReference type="PANTHER" id="PTHR33325:SF12">
    <property type="entry name" value="ZINC FINGER, CCHC-TYPE-RELATED"/>
    <property type="match status" value="1"/>
</dbReference>
<evidence type="ECO:0000313" key="2">
    <source>
        <dbReference type="Proteomes" id="UP000032141"/>
    </source>
</evidence>
<protein>
    <submittedName>
        <fullName evidence="1">Uncharacterized protein</fullName>
    </submittedName>
</protein>
<organism evidence="1 2">
    <name type="scientific">Brassica oleracea var. oleracea</name>
    <dbReference type="NCBI Taxonomy" id="109376"/>
    <lineage>
        <taxon>Eukaryota</taxon>
        <taxon>Viridiplantae</taxon>
        <taxon>Streptophyta</taxon>
        <taxon>Embryophyta</taxon>
        <taxon>Tracheophyta</taxon>
        <taxon>Spermatophyta</taxon>
        <taxon>Magnoliopsida</taxon>
        <taxon>eudicotyledons</taxon>
        <taxon>Gunneridae</taxon>
        <taxon>Pentapetalae</taxon>
        <taxon>rosids</taxon>
        <taxon>malvids</taxon>
        <taxon>Brassicales</taxon>
        <taxon>Brassicaceae</taxon>
        <taxon>Brassiceae</taxon>
        <taxon>Brassica</taxon>
    </lineage>
</organism>
<reference evidence="1 2" key="1">
    <citation type="journal article" date="2014" name="Genome Biol.">
        <title>Transcriptome and methylome profiling reveals relics of genome dominance in the mesopolyploid Brassica oleracea.</title>
        <authorList>
            <person name="Parkin I.A."/>
            <person name="Koh C."/>
            <person name="Tang H."/>
            <person name="Robinson S.J."/>
            <person name="Kagale S."/>
            <person name="Clarke W.E."/>
            <person name="Town C.D."/>
            <person name="Nixon J."/>
            <person name="Krishnakumar V."/>
            <person name="Bidwell S.L."/>
            <person name="Denoeud F."/>
            <person name="Belcram H."/>
            <person name="Links M.G."/>
            <person name="Just J."/>
            <person name="Clarke C."/>
            <person name="Bender T."/>
            <person name="Huebert T."/>
            <person name="Mason A.S."/>
            <person name="Pires J.C."/>
            <person name="Barker G."/>
            <person name="Moore J."/>
            <person name="Walley P.G."/>
            <person name="Manoli S."/>
            <person name="Batley J."/>
            <person name="Edwards D."/>
            <person name="Nelson M.N."/>
            <person name="Wang X."/>
            <person name="Paterson A.H."/>
            <person name="King G."/>
            <person name="Bancroft I."/>
            <person name="Chalhoub B."/>
            <person name="Sharpe A.G."/>
        </authorList>
    </citation>
    <scope>NUCLEOTIDE SEQUENCE</scope>
    <source>
        <strain evidence="1 2">cv. TO1000</strain>
    </source>
</reference>
<keyword evidence="2" id="KW-1185">Reference proteome</keyword>
<reference evidence="1" key="2">
    <citation type="submission" date="2015-03" db="UniProtKB">
        <authorList>
            <consortium name="EnsemblPlants"/>
        </authorList>
    </citation>
    <scope>IDENTIFICATION</scope>
</reference>
<evidence type="ECO:0000313" key="1">
    <source>
        <dbReference type="EnsemblPlants" id="Bo5g072680.1"/>
    </source>
</evidence>
<name>A0A0D3CFN7_BRAOL</name>
<sequence>MRDPKEFWKSLKDRFNHQKDITLPLARDEWQSLRFQDFDKVMNYNFVVLGIVTKLRRHTPHSTKATSPYNKNIGCGDIPYFQI</sequence>
<dbReference type="Gramene" id="Bo5g072680.1">
    <property type="protein sequence ID" value="Bo5g072680.1"/>
    <property type="gene ID" value="Bo5g072680"/>
</dbReference>
<proteinExistence type="predicted"/>
<dbReference type="PANTHER" id="PTHR33325">
    <property type="entry name" value="ZINC FINGER, CCHC-TYPE-RELATED"/>
    <property type="match status" value="1"/>
</dbReference>
<dbReference type="Proteomes" id="UP000032141">
    <property type="component" value="Chromosome C5"/>
</dbReference>
<accession>A0A0D3CFN7</accession>
<dbReference type="EnsemblPlants" id="Bo5g072680.1">
    <property type="protein sequence ID" value="Bo5g072680.1"/>
    <property type="gene ID" value="Bo5g072680"/>
</dbReference>
<dbReference type="HOGENOM" id="CLU_2545781_0_0_1"/>
<dbReference type="AlphaFoldDB" id="A0A0D3CFN7"/>